<dbReference type="SUPFAM" id="SSF54427">
    <property type="entry name" value="NTF2-like"/>
    <property type="match status" value="1"/>
</dbReference>
<protein>
    <submittedName>
        <fullName evidence="1">Nuclear transport factor 2 family protein</fullName>
    </submittedName>
</protein>
<dbReference type="Proteomes" id="UP001241110">
    <property type="component" value="Unassembled WGS sequence"/>
</dbReference>
<dbReference type="AlphaFoldDB" id="A0AAE3QQ82"/>
<evidence type="ECO:0000313" key="1">
    <source>
        <dbReference type="EMBL" id="MDJ1482886.1"/>
    </source>
</evidence>
<sequence>MTTAEIERLVEYHFKIWNQRDPIQRSAWMQEVYATDMELVEPHNIAIGHARINEFVQNLQQKNPGFQFSDISSIDTHHNIARLYWHFGPEEKPDAKSGMDLFVMEDGKVQKLYVFVDDSK</sequence>
<proteinExistence type="predicted"/>
<organism evidence="1 2">
    <name type="scientific">Xanthocytophaga flava</name>
    <dbReference type="NCBI Taxonomy" id="3048013"/>
    <lineage>
        <taxon>Bacteria</taxon>
        <taxon>Pseudomonadati</taxon>
        <taxon>Bacteroidota</taxon>
        <taxon>Cytophagia</taxon>
        <taxon>Cytophagales</taxon>
        <taxon>Rhodocytophagaceae</taxon>
        <taxon>Xanthocytophaga</taxon>
    </lineage>
</organism>
<dbReference type="EMBL" id="JASJOS010000009">
    <property type="protein sequence ID" value="MDJ1482886.1"/>
    <property type="molecule type" value="Genomic_DNA"/>
</dbReference>
<dbReference type="RefSeq" id="WP_313982283.1">
    <property type="nucleotide sequence ID" value="NZ_JASJOS010000009.1"/>
</dbReference>
<name>A0AAE3QQ82_9BACT</name>
<evidence type="ECO:0000313" key="2">
    <source>
        <dbReference type="Proteomes" id="UP001241110"/>
    </source>
</evidence>
<dbReference type="InterPro" id="IPR032710">
    <property type="entry name" value="NTF2-like_dom_sf"/>
</dbReference>
<gene>
    <name evidence="1" type="ORF">QNI16_20460</name>
</gene>
<accession>A0AAE3QQ82</accession>
<dbReference type="Gene3D" id="3.10.450.50">
    <property type="match status" value="1"/>
</dbReference>
<reference evidence="1" key="1">
    <citation type="submission" date="2023-05" db="EMBL/GenBank/DDBJ databases">
        <authorList>
            <person name="Zhang X."/>
        </authorList>
    </citation>
    <scope>NUCLEOTIDE SEQUENCE</scope>
    <source>
        <strain evidence="1">YF14B1</strain>
    </source>
</reference>
<comment type="caution">
    <text evidence="1">The sequence shown here is derived from an EMBL/GenBank/DDBJ whole genome shotgun (WGS) entry which is preliminary data.</text>
</comment>